<evidence type="ECO:0000259" key="18">
    <source>
        <dbReference type="Pfam" id="PF01746"/>
    </source>
</evidence>
<comment type="subunit">
    <text evidence="4 15 17">Homodimer.</text>
</comment>
<dbReference type="SUPFAM" id="SSF75217">
    <property type="entry name" value="alpha/beta knot"/>
    <property type="match status" value="1"/>
</dbReference>
<reference evidence="19 20" key="2">
    <citation type="journal article" date="2016" name="PeerJ">
        <title>Analysis of five complete genome sequences for members of the class Peribacteria in the recently recognized Peregrinibacteria bacterial phylum.</title>
        <authorList>
            <person name="Anantharaman K."/>
            <person name="Brown C.T."/>
            <person name="Burstein D."/>
            <person name="Castelle C.J."/>
            <person name="Probst A.J."/>
            <person name="Thomas B.C."/>
            <person name="Williams K.H."/>
            <person name="Banfield J.F."/>
        </authorList>
    </citation>
    <scope>NUCLEOTIDE SEQUENCE [LARGE SCALE GENOMIC DNA]</scope>
    <source>
        <strain evidence="19">RIFOXYD1_FULL_PER-ii_59_16</strain>
    </source>
</reference>
<evidence type="ECO:0000256" key="17">
    <source>
        <dbReference type="RuleBase" id="RU003464"/>
    </source>
</evidence>
<evidence type="ECO:0000256" key="7">
    <source>
        <dbReference type="ARBA" id="ARBA00022490"/>
    </source>
</evidence>
<gene>
    <name evidence="15" type="primary">trmD</name>
    <name evidence="19" type="ORF">PeribacterD1_0849</name>
</gene>
<dbReference type="FunFam" id="3.40.1280.10:FF:000001">
    <property type="entry name" value="tRNA (guanine-N(1)-)-methyltransferase"/>
    <property type="match status" value="1"/>
</dbReference>
<dbReference type="AlphaFoldDB" id="A0A0S1SP66"/>
<comment type="similarity">
    <text evidence="3 15 17">Belongs to the RNA methyltransferase TrmD family.</text>
</comment>
<dbReference type="CDD" id="cd18080">
    <property type="entry name" value="TrmD-like"/>
    <property type="match status" value="1"/>
</dbReference>
<dbReference type="NCBIfam" id="TIGR00088">
    <property type="entry name" value="trmD"/>
    <property type="match status" value="1"/>
</dbReference>
<accession>A0A0S1SP66</accession>
<keyword evidence="8 15" id="KW-0489">Methyltransferase</keyword>
<dbReference type="InterPro" id="IPR023148">
    <property type="entry name" value="tRNA_m1G_MeTrfase_C_sf"/>
</dbReference>
<feature type="binding site" evidence="15 16">
    <location>
        <begin position="147"/>
        <end position="152"/>
    </location>
    <ligand>
        <name>S-adenosyl-L-methionine</name>
        <dbReference type="ChEBI" id="CHEBI:59789"/>
    </ligand>
</feature>
<dbReference type="EC" id="2.1.1.228" evidence="5 15"/>
<dbReference type="InterPro" id="IPR029026">
    <property type="entry name" value="tRNA_m1G_MTases_N"/>
</dbReference>
<evidence type="ECO:0000256" key="8">
    <source>
        <dbReference type="ARBA" id="ARBA00022603"/>
    </source>
</evidence>
<accession>A0A0S1SXD3</accession>
<dbReference type="InterPro" id="IPR029028">
    <property type="entry name" value="Alpha/beta_knot_MTases"/>
</dbReference>
<evidence type="ECO:0000256" key="16">
    <source>
        <dbReference type="PIRSR" id="PIRSR000386-1"/>
    </source>
</evidence>
<dbReference type="HAMAP" id="MF_00605">
    <property type="entry name" value="TrmD"/>
    <property type="match status" value="1"/>
</dbReference>
<evidence type="ECO:0000313" key="20">
    <source>
        <dbReference type="Proteomes" id="UP000069135"/>
    </source>
</evidence>
<evidence type="ECO:0000256" key="2">
    <source>
        <dbReference type="ARBA" id="ARBA00004496"/>
    </source>
</evidence>
<dbReference type="Gene3D" id="1.10.1270.20">
    <property type="entry name" value="tRNA(m1g37)methyltransferase, domain 2"/>
    <property type="match status" value="1"/>
</dbReference>
<dbReference type="GO" id="GO:0002939">
    <property type="term" value="P:tRNA N1-guanine methylation"/>
    <property type="evidence" value="ECO:0007669"/>
    <property type="project" value="TreeGrafter"/>
</dbReference>
<keyword evidence="9 15" id="KW-0808">Transferase</keyword>
<dbReference type="PANTHER" id="PTHR46417">
    <property type="entry name" value="TRNA (GUANINE-N(1)-)-METHYLTRANSFERASE"/>
    <property type="match status" value="1"/>
</dbReference>
<evidence type="ECO:0000256" key="4">
    <source>
        <dbReference type="ARBA" id="ARBA00011738"/>
    </source>
</evidence>
<organism evidence="19 20">
    <name type="scientific">Candidatus Peribacter riflensis</name>
    <dbReference type="NCBI Taxonomy" id="1735162"/>
    <lineage>
        <taxon>Bacteria</taxon>
        <taxon>Candidatus Peregrinibacteriota</taxon>
        <taxon>Candidatus Peribacteria</taxon>
        <taxon>Candidatus Peribacterales</taxon>
        <taxon>Candidatus Peribacteraceae</taxon>
        <taxon>Candidatus Peribacter</taxon>
    </lineage>
</organism>
<proteinExistence type="inferred from homology"/>
<evidence type="ECO:0000256" key="12">
    <source>
        <dbReference type="ARBA" id="ARBA00029736"/>
    </source>
</evidence>
<name>A0A0S1SP66_9BACT</name>
<dbReference type="EMBL" id="CP013065">
    <property type="protein sequence ID" value="ALM13518.1"/>
    <property type="molecule type" value="Genomic_DNA"/>
</dbReference>
<dbReference type="InterPro" id="IPR002649">
    <property type="entry name" value="tRNA_m1G_MeTrfase_TrmD"/>
</dbReference>
<evidence type="ECO:0000256" key="9">
    <source>
        <dbReference type="ARBA" id="ARBA00022679"/>
    </source>
</evidence>
<dbReference type="PATRIC" id="fig|1735161.3.peg.828"/>
<evidence type="ECO:0000256" key="3">
    <source>
        <dbReference type="ARBA" id="ARBA00007630"/>
    </source>
</evidence>
<dbReference type="KEGG" id="prf:PeribacterA2_0849"/>
<comment type="catalytic activity">
    <reaction evidence="14 15 17">
        <text>guanosine(37) in tRNA + S-adenosyl-L-methionine = N(1)-methylguanosine(37) in tRNA + S-adenosyl-L-homocysteine + H(+)</text>
        <dbReference type="Rhea" id="RHEA:36899"/>
        <dbReference type="Rhea" id="RHEA-COMP:10145"/>
        <dbReference type="Rhea" id="RHEA-COMP:10147"/>
        <dbReference type="ChEBI" id="CHEBI:15378"/>
        <dbReference type="ChEBI" id="CHEBI:57856"/>
        <dbReference type="ChEBI" id="CHEBI:59789"/>
        <dbReference type="ChEBI" id="CHEBI:73542"/>
        <dbReference type="ChEBI" id="CHEBI:74269"/>
        <dbReference type="EC" id="2.1.1.228"/>
    </reaction>
</comment>
<comment type="function">
    <text evidence="1 15 17">Specifically methylates guanosine-37 in various tRNAs.</text>
</comment>
<evidence type="ECO:0000256" key="6">
    <source>
        <dbReference type="ARBA" id="ARBA00014679"/>
    </source>
</evidence>
<dbReference type="Pfam" id="PF01746">
    <property type="entry name" value="tRNA_m1G_MT"/>
    <property type="match status" value="1"/>
</dbReference>
<feature type="binding site" evidence="15 16">
    <location>
        <position position="126"/>
    </location>
    <ligand>
        <name>S-adenosyl-L-methionine</name>
        <dbReference type="ChEBI" id="CHEBI:59789"/>
    </ligand>
</feature>
<evidence type="ECO:0000256" key="13">
    <source>
        <dbReference type="ARBA" id="ARBA00033392"/>
    </source>
</evidence>
<dbReference type="STRING" id="1735162.PeribacterB2_0851"/>
<dbReference type="InterPro" id="IPR016009">
    <property type="entry name" value="tRNA_MeTrfase_TRMD/TRM10"/>
</dbReference>
<reference evidence="20" key="1">
    <citation type="submission" date="2015-10" db="EMBL/GenBank/DDBJ databases">
        <title>Analysis of five complete genome sequences for members of the class Peribacteria in the recently recognized Peregrinibacteria bacterial phylum.</title>
        <authorList>
            <person name="Anantharaman K."/>
            <person name="Brown C.T."/>
            <person name="Burstein D."/>
            <person name="Castelle C.J."/>
            <person name="Probst A.J."/>
            <person name="Thomas B.C."/>
            <person name="Williams K.H."/>
            <person name="Banfield J.F."/>
        </authorList>
    </citation>
    <scope>NUCLEOTIDE SEQUENCE [LARGE SCALE GENOMIC DNA]</scope>
</reference>
<sequence>MRIDILTLFPGMFQGPLTESILQRAQEKELLDIRFHDLREFGLGKYHQVDDAPYGGGAGMVMRADVIVPALEAVVSEGEKGKRGNKRMKGKKGSPWRIYFSPRGKKLKQTNVERLAKCDWLILLCGHYEGIDQRIIDGGWIDEEVSIGDYVLTGGELPAMVLVDAIARQIPGVLGKDESATEESFSASLNRKKEYPHYTRPEEFRGLTVPDVLLSGHHKEIEKWRKANVGGRGEG</sequence>
<dbReference type="GO" id="GO:0005829">
    <property type="term" value="C:cytosol"/>
    <property type="evidence" value="ECO:0007669"/>
    <property type="project" value="TreeGrafter"/>
</dbReference>
<dbReference type="Gene3D" id="3.40.1280.10">
    <property type="match status" value="1"/>
</dbReference>
<dbReference type="PIRSF" id="PIRSF000386">
    <property type="entry name" value="tRNA_mtase"/>
    <property type="match status" value="1"/>
</dbReference>
<dbReference type="Proteomes" id="UP000069135">
    <property type="component" value="Chromosome"/>
</dbReference>
<keyword evidence="10 15" id="KW-0949">S-adenosyl-L-methionine</keyword>
<accession>A0A0S1SK58</accession>
<keyword evidence="7 15" id="KW-0963">Cytoplasm</keyword>
<evidence type="ECO:0000256" key="15">
    <source>
        <dbReference type="HAMAP-Rule" id="MF_00605"/>
    </source>
</evidence>
<accession>A0A0S1SNF5</accession>
<dbReference type="PANTHER" id="PTHR46417:SF1">
    <property type="entry name" value="TRNA (GUANINE-N(1)-)-METHYLTRANSFERASE"/>
    <property type="match status" value="1"/>
</dbReference>
<accession>A0A0S1SSH5</accession>
<comment type="subcellular location">
    <subcellularLocation>
        <location evidence="2 15 17">Cytoplasm</location>
    </subcellularLocation>
</comment>
<dbReference type="GO" id="GO:0052906">
    <property type="term" value="F:tRNA (guanine(37)-N1)-methyltransferase activity"/>
    <property type="evidence" value="ECO:0007669"/>
    <property type="project" value="UniProtKB-UniRule"/>
</dbReference>
<evidence type="ECO:0000313" key="19">
    <source>
        <dbReference type="EMBL" id="ALM13518.1"/>
    </source>
</evidence>
<dbReference type="NCBIfam" id="NF000648">
    <property type="entry name" value="PRK00026.1"/>
    <property type="match status" value="1"/>
</dbReference>
<evidence type="ECO:0000256" key="5">
    <source>
        <dbReference type="ARBA" id="ARBA00012807"/>
    </source>
</evidence>
<evidence type="ECO:0000256" key="14">
    <source>
        <dbReference type="ARBA" id="ARBA00047783"/>
    </source>
</evidence>
<protein>
    <recommendedName>
        <fullName evidence="6 15">tRNA (guanine-N(1)-)-methyltransferase</fullName>
        <ecNumber evidence="5 15">2.1.1.228</ecNumber>
    </recommendedName>
    <alternativeName>
        <fullName evidence="12 15">M1G-methyltransferase</fullName>
    </alternativeName>
    <alternativeName>
        <fullName evidence="13 15">tRNA [GM37] methyltransferase</fullName>
    </alternativeName>
</protein>
<evidence type="ECO:0000256" key="10">
    <source>
        <dbReference type="ARBA" id="ARBA00022691"/>
    </source>
</evidence>
<feature type="domain" description="tRNA methyltransferase TRMD/TRM10-type" evidence="18">
    <location>
        <begin position="1"/>
        <end position="228"/>
    </location>
</feature>
<evidence type="ECO:0000256" key="11">
    <source>
        <dbReference type="ARBA" id="ARBA00022694"/>
    </source>
</evidence>
<keyword evidence="11 15" id="KW-0819">tRNA processing</keyword>
<evidence type="ECO:0000256" key="1">
    <source>
        <dbReference type="ARBA" id="ARBA00002634"/>
    </source>
</evidence>